<sequence>KASKALIKHLQSVQEKPAEKRNLLADEDEEDASPQNTVWLVLTTKKFIVDHNKLKPTRLPLPHPYIPATGTICLIVKDPQRAIKDLIPQLPLPLNNSVVKVIGLSKLKKKYKTFESRRLLRDSYDRFIVDDRVIPSLPAILGKTFYKSTTKTPLPIKIATDVTPVTLGKELHKALHSTYLRLSASASTSIRIGLKTQTPEEIAANVESVVNTLAEKVIPNGWRNIRSIYIKGTESVALPVWLVDEIYDKEKDARKEEPLAIEEKPVEKKVEEEKTEEKTEEKAAEPVKEKKAKAPKKEVKKSTYVEPPMEFAQPKKAAGKAKGGKAKKSSK</sequence>
<dbReference type="PANTHER" id="PTHR23105">
    <property type="entry name" value="RIBOSOMAL PROTEIN L7AE FAMILY MEMBER"/>
    <property type="match status" value="1"/>
</dbReference>
<name>A0A3N4IBS7_ASCIM</name>
<feature type="non-terminal residue" evidence="2">
    <location>
        <position position="1"/>
    </location>
</feature>
<protein>
    <submittedName>
        <fullName evidence="2">Ribosomal protein L1</fullName>
    </submittedName>
</protein>
<keyword evidence="2" id="KW-0689">Ribosomal protein</keyword>
<dbReference type="InterPro" id="IPR028364">
    <property type="entry name" value="Ribosomal_uL1/biogenesis"/>
</dbReference>
<dbReference type="CDD" id="cd00403">
    <property type="entry name" value="Ribosomal_L1"/>
    <property type="match status" value="1"/>
</dbReference>
<evidence type="ECO:0000256" key="1">
    <source>
        <dbReference type="SAM" id="MobiDB-lite"/>
    </source>
</evidence>
<dbReference type="Proteomes" id="UP000275078">
    <property type="component" value="Unassembled WGS sequence"/>
</dbReference>
<dbReference type="Gene3D" id="3.40.50.790">
    <property type="match status" value="1"/>
</dbReference>
<dbReference type="STRING" id="1160509.A0A3N4IBS7"/>
<dbReference type="Gene3D" id="3.30.190.20">
    <property type="match status" value="1"/>
</dbReference>
<dbReference type="EMBL" id="ML119674">
    <property type="protein sequence ID" value="RPA82098.1"/>
    <property type="molecule type" value="Genomic_DNA"/>
</dbReference>
<accession>A0A3N4IBS7</accession>
<dbReference type="OrthoDB" id="10251727at2759"/>
<keyword evidence="2" id="KW-0687">Ribonucleoprotein</keyword>
<feature type="compositionally biased region" description="Basic residues" evidence="1">
    <location>
        <begin position="317"/>
        <end position="331"/>
    </location>
</feature>
<organism evidence="2 3">
    <name type="scientific">Ascobolus immersus RN42</name>
    <dbReference type="NCBI Taxonomy" id="1160509"/>
    <lineage>
        <taxon>Eukaryota</taxon>
        <taxon>Fungi</taxon>
        <taxon>Dikarya</taxon>
        <taxon>Ascomycota</taxon>
        <taxon>Pezizomycotina</taxon>
        <taxon>Pezizomycetes</taxon>
        <taxon>Pezizales</taxon>
        <taxon>Ascobolaceae</taxon>
        <taxon>Ascobolus</taxon>
    </lineage>
</organism>
<dbReference type="Pfam" id="PF00687">
    <property type="entry name" value="Ribosomal_L1"/>
    <property type="match status" value="1"/>
</dbReference>
<dbReference type="SUPFAM" id="SSF56808">
    <property type="entry name" value="Ribosomal protein L1"/>
    <property type="match status" value="1"/>
</dbReference>
<evidence type="ECO:0000313" key="2">
    <source>
        <dbReference type="EMBL" id="RPA82098.1"/>
    </source>
</evidence>
<dbReference type="GO" id="GO:0005840">
    <property type="term" value="C:ribosome"/>
    <property type="evidence" value="ECO:0007669"/>
    <property type="project" value="UniProtKB-KW"/>
</dbReference>
<proteinExistence type="predicted"/>
<feature type="region of interest" description="Disordered" evidence="1">
    <location>
        <begin position="263"/>
        <end position="331"/>
    </location>
</feature>
<keyword evidence="3" id="KW-1185">Reference proteome</keyword>
<dbReference type="InterPro" id="IPR023674">
    <property type="entry name" value="Ribosomal_uL1-like"/>
</dbReference>
<dbReference type="GO" id="GO:0003723">
    <property type="term" value="F:RNA binding"/>
    <property type="evidence" value="ECO:0007669"/>
    <property type="project" value="InterPro"/>
</dbReference>
<reference evidence="2 3" key="1">
    <citation type="journal article" date="2018" name="Nat. Ecol. Evol.">
        <title>Pezizomycetes genomes reveal the molecular basis of ectomycorrhizal truffle lifestyle.</title>
        <authorList>
            <person name="Murat C."/>
            <person name="Payen T."/>
            <person name="Noel B."/>
            <person name="Kuo A."/>
            <person name="Morin E."/>
            <person name="Chen J."/>
            <person name="Kohler A."/>
            <person name="Krizsan K."/>
            <person name="Balestrini R."/>
            <person name="Da Silva C."/>
            <person name="Montanini B."/>
            <person name="Hainaut M."/>
            <person name="Levati E."/>
            <person name="Barry K.W."/>
            <person name="Belfiori B."/>
            <person name="Cichocki N."/>
            <person name="Clum A."/>
            <person name="Dockter R.B."/>
            <person name="Fauchery L."/>
            <person name="Guy J."/>
            <person name="Iotti M."/>
            <person name="Le Tacon F."/>
            <person name="Lindquist E.A."/>
            <person name="Lipzen A."/>
            <person name="Malagnac F."/>
            <person name="Mello A."/>
            <person name="Molinier V."/>
            <person name="Miyauchi S."/>
            <person name="Poulain J."/>
            <person name="Riccioni C."/>
            <person name="Rubini A."/>
            <person name="Sitrit Y."/>
            <person name="Splivallo R."/>
            <person name="Traeger S."/>
            <person name="Wang M."/>
            <person name="Zifcakova L."/>
            <person name="Wipf D."/>
            <person name="Zambonelli A."/>
            <person name="Paolocci F."/>
            <person name="Nowrousian M."/>
            <person name="Ottonello S."/>
            <person name="Baldrian P."/>
            <person name="Spatafora J.W."/>
            <person name="Henrissat B."/>
            <person name="Nagy L.G."/>
            <person name="Aury J.M."/>
            <person name="Wincker P."/>
            <person name="Grigoriev I.V."/>
            <person name="Bonfante P."/>
            <person name="Martin F.M."/>
        </authorList>
    </citation>
    <scope>NUCLEOTIDE SEQUENCE [LARGE SCALE GENOMIC DNA]</scope>
    <source>
        <strain evidence="2 3">RN42</strain>
    </source>
</reference>
<dbReference type="InterPro" id="IPR050257">
    <property type="entry name" value="eL8/uL1-like"/>
</dbReference>
<feature type="compositionally biased region" description="Basic and acidic residues" evidence="1">
    <location>
        <begin position="263"/>
        <end position="289"/>
    </location>
</feature>
<evidence type="ECO:0000313" key="3">
    <source>
        <dbReference type="Proteomes" id="UP000275078"/>
    </source>
</evidence>
<dbReference type="InterPro" id="IPR016095">
    <property type="entry name" value="Ribosomal_uL1_3-a/b-sand"/>
</dbReference>
<dbReference type="AlphaFoldDB" id="A0A3N4IBS7"/>
<gene>
    <name evidence="2" type="ORF">BJ508DRAFT_208470</name>
</gene>